<dbReference type="Gene3D" id="1.10.357.40">
    <property type="entry name" value="YbiA-like"/>
    <property type="match status" value="1"/>
</dbReference>
<keyword evidence="2" id="KW-1185">Reference proteome</keyword>
<evidence type="ECO:0000313" key="3">
    <source>
        <dbReference type="WBParaSite" id="SPAL_0001371700.2"/>
    </source>
</evidence>
<name>A0A0N5C702_STREA</name>
<sequence length="473" mass="53923">MSANSMTGNGLSEDDESILPSLDGLSIQDENEPNEGGTGNVAERPWIPILKKQDDHGQVQMTNNEGNLDNVPGDLLQFYQSPRSQQPRERGQRLQLPQPQQPGQPGQLLELPQPGQPNNNAIIPKRQRKPKPVDKNIIQILMETQTIPDDWKTMQFTIDPDNIVYVNGKQSPYSHVYYKAPFTMSDQTYNSVDDAYQVSKLNDLCGEGYAREYLKKRTVADKRAYVRECTKFSGLSKNDIINWRSNYGLDVIFNATVQKFIQNEELLEMMKADKDKLIVNIFGNDPIDGCGTQENVEMWMEHTKGTPCVMPCEVNPTNLTNFPTIGGGKNIQGVMVMLARYAISCNYNWNFIKEKNEDEWNDSILSKPSDILCRNSLMSDNLNVDSISWSSDESFVKTCKHHSRCQCTRGNNSRSCTKLSRSYVIPISVMERNLRFDEPLLEDAFNEEIKTKLCSTRRRFPDDDNYESQNDLL</sequence>
<accession>A0A0N5C702</accession>
<protein>
    <submittedName>
        <fullName evidence="3">DUF1768 domain-containing protein</fullName>
    </submittedName>
</protein>
<dbReference type="CDD" id="cd15457">
    <property type="entry name" value="NADAR"/>
    <property type="match status" value="1"/>
</dbReference>
<feature type="compositionally biased region" description="Polar residues" evidence="1">
    <location>
        <begin position="1"/>
        <end position="10"/>
    </location>
</feature>
<feature type="compositionally biased region" description="Low complexity" evidence="1">
    <location>
        <begin position="93"/>
        <end position="117"/>
    </location>
</feature>
<dbReference type="InterPro" id="IPR012816">
    <property type="entry name" value="NADAR"/>
</dbReference>
<evidence type="ECO:0000256" key="1">
    <source>
        <dbReference type="SAM" id="MobiDB-lite"/>
    </source>
</evidence>
<proteinExistence type="predicted"/>
<dbReference type="AlphaFoldDB" id="A0A0N5C702"/>
<dbReference type="SUPFAM" id="SSF143990">
    <property type="entry name" value="YbiA-like"/>
    <property type="match status" value="1"/>
</dbReference>
<dbReference type="WBParaSite" id="SPAL_0001371700.2">
    <property type="protein sequence ID" value="SPAL_0001371700.2"/>
    <property type="gene ID" value="SPAL_0001371700"/>
</dbReference>
<organism evidence="2 3">
    <name type="scientific">Strongyloides papillosus</name>
    <name type="common">Intestinal threadworm</name>
    <dbReference type="NCBI Taxonomy" id="174720"/>
    <lineage>
        <taxon>Eukaryota</taxon>
        <taxon>Metazoa</taxon>
        <taxon>Ecdysozoa</taxon>
        <taxon>Nematoda</taxon>
        <taxon>Chromadorea</taxon>
        <taxon>Rhabditida</taxon>
        <taxon>Tylenchina</taxon>
        <taxon>Panagrolaimomorpha</taxon>
        <taxon>Strongyloidoidea</taxon>
        <taxon>Strongyloididae</taxon>
        <taxon>Strongyloides</taxon>
    </lineage>
</organism>
<feature type="region of interest" description="Disordered" evidence="1">
    <location>
        <begin position="1"/>
        <end position="133"/>
    </location>
</feature>
<dbReference type="InterPro" id="IPR037238">
    <property type="entry name" value="YbiA-like_sf"/>
</dbReference>
<evidence type="ECO:0000313" key="2">
    <source>
        <dbReference type="Proteomes" id="UP000046392"/>
    </source>
</evidence>
<reference evidence="3" key="1">
    <citation type="submission" date="2017-02" db="UniProtKB">
        <authorList>
            <consortium name="WormBaseParasite"/>
        </authorList>
    </citation>
    <scope>IDENTIFICATION</scope>
</reference>
<dbReference type="Proteomes" id="UP000046392">
    <property type="component" value="Unplaced"/>
</dbReference>